<evidence type="ECO:0000256" key="1">
    <source>
        <dbReference type="SAM" id="SignalP"/>
    </source>
</evidence>
<feature type="chain" id="PRO_5026023268" evidence="1">
    <location>
        <begin position="19"/>
        <end position="331"/>
    </location>
</feature>
<evidence type="ECO:0000313" key="2">
    <source>
        <dbReference type="EMBL" id="MRW94542.1"/>
    </source>
</evidence>
<feature type="signal peptide" evidence="1">
    <location>
        <begin position="1"/>
        <end position="18"/>
    </location>
</feature>
<sequence>MKTAALLFGALLAAGAQAQTLSFKDWSVACDNTRHCEAVGYQREELELPVTLWLARDAGGNAPLRAMLDTMSEDDSGGPLSIRVGKLLIKDIKHREFTPEQVARLLPAMKEADSAQVSDGKHQWELSLAGLKAALLKMDDVQGRVGTVTALIRPGGKPASAVPTALPAPVLRAAVLPPPRAGDDKLLPELLKAVRDEDCSTDAPSQAEGRNSQLARLSNSELLLIAECTRGAYQASYGLWRVADRKPYKPVRLLLPNAEGKTDDMLVEPYFEKGVLQYYAKGRGINDCGSAGEWLWTADGFKLLSVSEGPQCRGFPGGGFMLRLWTAQQTK</sequence>
<protein>
    <submittedName>
        <fullName evidence="2">DUF1176 domain-containing protein</fullName>
    </submittedName>
</protein>
<comment type="caution">
    <text evidence="2">The sequence shown here is derived from an EMBL/GenBank/DDBJ whole genome shotgun (WGS) entry which is preliminary data.</text>
</comment>
<reference evidence="2 3" key="1">
    <citation type="submission" date="2019-11" db="EMBL/GenBank/DDBJ databases">
        <title>Novel species isolated from a subtropical stream in China.</title>
        <authorList>
            <person name="Lu H."/>
        </authorList>
    </citation>
    <scope>NUCLEOTIDE SEQUENCE [LARGE SCALE GENOMIC DNA]</scope>
    <source>
        <strain evidence="2 3">FT80W</strain>
    </source>
</reference>
<name>A0A6I2L9Z8_9BURK</name>
<proteinExistence type="predicted"/>
<keyword evidence="3" id="KW-1185">Reference proteome</keyword>
<gene>
    <name evidence="2" type="ORF">GJ699_31695</name>
</gene>
<evidence type="ECO:0000313" key="3">
    <source>
        <dbReference type="Proteomes" id="UP000433309"/>
    </source>
</evidence>
<dbReference type="EMBL" id="WKJK01000030">
    <property type="protein sequence ID" value="MRW94542.1"/>
    <property type="molecule type" value="Genomic_DNA"/>
</dbReference>
<organism evidence="2 3">
    <name type="scientific">Duganella guangzhouensis</name>
    <dbReference type="NCBI Taxonomy" id="2666084"/>
    <lineage>
        <taxon>Bacteria</taxon>
        <taxon>Pseudomonadati</taxon>
        <taxon>Pseudomonadota</taxon>
        <taxon>Betaproteobacteria</taxon>
        <taxon>Burkholderiales</taxon>
        <taxon>Oxalobacteraceae</taxon>
        <taxon>Telluria group</taxon>
        <taxon>Duganella</taxon>
    </lineage>
</organism>
<dbReference type="AlphaFoldDB" id="A0A6I2L9Z8"/>
<keyword evidence="1" id="KW-0732">Signal</keyword>
<accession>A0A6I2L9Z8</accession>
<dbReference type="RefSeq" id="WP_154383418.1">
    <property type="nucleotide sequence ID" value="NZ_WKJK01000030.1"/>
</dbReference>
<dbReference type="InterPro" id="IPR009560">
    <property type="entry name" value="DUF1176"/>
</dbReference>
<dbReference type="Pfam" id="PF06674">
    <property type="entry name" value="DUF1176"/>
    <property type="match status" value="1"/>
</dbReference>
<dbReference type="Proteomes" id="UP000433309">
    <property type="component" value="Unassembled WGS sequence"/>
</dbReference>